<dbReference type="FunFam" id="3.30.40.10:FF:000045">
    <property type="entry name" value="RING finger protein 113A"/>
    <property type="match status" value="1"/>
</dbReference>
<evidence type="ECO:0000256" key="12">
    <source>
        <dbReference type="RuleBase" id="RU367110"/>
    </source>
</evidence>
<dbReference type="PANTHER" id="PTHR12930">
    <property type="entry name" value="ZINC FINGER PROTEIN 183"/>
    <property type="match status" value="1"/>
</dbReference>
<evidence type="ECO:0000313" key="17">
    <source>
        <dbReference type="Proteomes" id="UP000193986"/>
    </source>
</evidence>
<dbReference type="SUPFAM" id="SSF90229">
    <property type="entry name" value="CCCH zinc finger"/>
    <property type="match status" value="1"/>
</dbReference>
<dbReference type="InterPro" id="IPR000571">
    <property type="entry name" value="Znf_CCCH"/>
</dbReference>
<evidence type="ECO:0000256" key="13">
    <source>
        <dbReference type="SAM" id="MobiDB-lite"/>
    </source>
</evidence>
<evidence type="ECO:0000259" key="15">
    <source>
        <dbReference type="PROSITE" id="PS50103"/>
    </source>
</evidence>
<dbReference type="PROSITE" id="PS00518">
    <property type="entry name" value="ZF_RING_1"/>
    <property type="match status" value="1"/>
</dbReference>
<keyword evidence="5 11" id="KW-0479">Metal-binding</keyword>
<keyword evidence="6 12" id="KW-0747">Spliceosome</keyword>
<evidence type="ECO:0000256" key="6">
    <source>
        <dbReference type="ARBA" id="ARBA00022728"/>
    </source>
</evidence>
<evidence type="ECO:0000256" key="3">
    <source>
        <dbReference type="ARBA" id="ARBA00011524"/>
    </source>
</evidence>
<keyword evidence="17" id="KW-1185">Reference proteome</keyword>
<accession>A0A1Y2B0P2</accession>
<comment type="similarity">
    <text evidence="2 12">Belongs to the CWC24 family.</text>
</comment>
<dbReference type="GO" id="GO:0006397">
    <property type="term" value="P:mRNA processing"/>
    <property type="evidence" value="ECO:0007669"/>
    <property type="project" value="UniProtKB-KW"/>
</dbReference>
<feature type="region of interest" description="Disordered" evidence="13">
    <location>
        <begin position="1"/>
        <end position="72"/>
    </location>
</feature>
<evidence type="ECO:0000313" key="16">
    <source>
        <dbReference type="EMBL" id="ORY28130.1"/>
    </source>
</evidence>
<keyword evidence="12" id="KW-0539">Nucleus</keyword>
<feature type="domain" description="RING-type" evidence="14">
    <location>
        <begin position="236"/>
        <end position="273"/>
    </location>
</feature>
<protein>
    <recommendedName>
        <fullName evidence="4 12">Pre-mRNA-splicing factor CWC24</fullName>
    </recommendedName>
</protein>
<evidence type="ECO:0000256" key="2">
    <source>
        <dbReference type="ARBA" id="ARBA00009161"/>
    </source>
</evidence>
<dbReference type="GO" id="GO:0003677">
    <property type="term" value="F:DNA binding"/>
    <property type="evidence" value="ECO:0007669"/>
    <property type="project" value="UniProtKB-UniRule"/>
</dbReference>
<dbReference type="InParanoid" id="A0A1Y2B0P2"/>
<feature type="compositionally biased region" description="Polar residues" evidence="13">
    <location>
        <begin position="31"/>
        <end position="46"/>
    </location>
</feature>
<dbReference type="STRING" id="71784.A0A1Y2B0P2"/>
<keyword evidence="7 11" id="KW-0863">Zinc-finger</keyword>
<dbReference type="GO" id="GO:0008270">
    <property type="term" value="F:zinc ion binding"/>
    <property type="evidence" value="ECO:0007669"/>
    <property type="project" value="UniProtKB-KW"/>
</dbReference>
<dbReference type="GO" id="GO:0005684">
    <property type="term" value="C:U2-type spliceosomal complex"/>
    <property type="evidence" value="ECO:0007669"/>
    <property type="project" value="TreeGrafter"/>
</dbReference>
<evidence type="ECO:0000256" key="7">
    <source>
        <dbReference type="ARBA" id="ARBA00022771"/>
    </source>
</evidence>
<dbReference type="PROSITE" id="PS50103">
    <property type="entry name" value="ZF_C3H1"/>
    <property type="match status" value="1"/>
</dbReference>
<proteinExistence type="inferred from homology"/>
<dbReference type="PROSITE" id="PS50089">
    <property type="entry name" value="ZF_RING_2"/>
    <property type="match status" value="1"/>
</dbReference>
<dbReference type="SUPFAM" id="SSF57850">
    <property type="entry name" value="RING/U-box"/>
    <property type="match status" value="1"/>
</dbReference>
<feature type="compositionally biased region" description="Basic residues" evidence="13">
    <location>
        <begin position="18"/>
        <end position="30"/>
    </location>
</feature>
<evidence type="ECO:0000259" key="14">
    <source>
        <dbReference type="PROSITE" id="PS50089"/>
    </source>
</evidence>
<dbReference type="SMART" id="SM00356">
    <property type="entry name" value="ZnF_C3H1"/>
    <property type="match status" value="1"/>
</dbReference>
<dbReference type="InterPro" id="IPR013083">
    <property type="entry name" value="Znf_RING/FYVE/PHD"/>
</dbReference>
<feature type="region of interest" description="Disordered" evidence="13">
    <location>
        <begin position="299"/>
        <end position="351"/>
    </location>
</feature>
<sequence length="351" mass="38502">MSTASTSTPTPVVAFKKGPSRRPAQTRKRSSSPQEVTASEPSTSDATVVRPTKKSLANPLVQGSKRRREINDENALGGGLDELDYKADGGLIRAGDEFATRANDWDLENEDGQVEKKQKIKLNEDGEIVTDDGLYRGAANYLPTINKTRELLDKKMKTGPIKATSNIRTITLVDYQPDVCKDYKETGFCGYGDSCKFLHDRGDYLAGWQLDNAWDAAQGQVAPQEEEEEEEVPFACLICRKEFTDPVVTKCGHYFCMKCAIERFIKSPKCYACGAPTSGIFNKAEKILAKLEAKNKAKREARGIVDDEDGTGGIEFGGPASDDDNEEGGAKGEREEDDEGEPGLTDMEDDD</sequence>
<dbReference type="Pfam" id="PF00642">
    <property type="entry name" value="zf-CCCH"/>
    <property type="match status" value="1"/>
</dbReference>
<evidence type="ECO:0000256" key="10">
    <source>
        <dbReference type="ARBA" id="ARBA00023187"/>
    </source>
</evidence>
<dbReference type="InterPro" id="IPR036855">
    <property type="entry name" value="Znf_CCCH_sf"/>
</dbReference>
<gene>
    <name evidence="16" type="ORF">BCR39DRAFT_535567</name>
</gene>
<feature type="zinc finger region" description="C3H1-type" evidence="11">
    <location>
        <begin position="174"/>
        <end position="202"/>
    </location>
</feature>
<feature type="domain" description="C3H1-type" evidence="15">
    <location>
        <begin position="174"/>
        <end position="202"/>
    </location>
</feature>
<keyword evidence="10 12" id="KW-0508">mRNA splicing</keyword>
<reference evidence="16 17" key="1">
    <citation type="submission" date="2016-07" db="EMBL/GenBank/DDBJ databases">
        <title>Pervasive Adenine N6-methylation of Active Genes in Fungi.</title>
        <authorList>
            <consortium name="DOE Joint Genome Institute"/>
            <person name="Mondo S.J."/>
            <person name="Dannebaum R.O."/>
            <person name="Kuo R.C."/>
            <person name="Labutti K."/>
            <person name="Haridas S."/>
            <person name="Kuo A."/>
            <person name="Salamov A."/>
            <person name="Ahrendt S.R."/>
            <person name="Lipzen A."/>
            <person name="Sullivan W."/>
            <person name="Andreopoulos W.B."/>
            <person name="Clum A."/>
            <person name="Lindquist E."/>
            <person name="Daum C."/>
            <person name="Ramamoorthy G.K."/>
            <person name="Gryganskyi A."/>
            <person name="Culley D."/>
            <person name="Magnuson J.K."/>
            <person name="James T.Y."/>
            <person name="O'Malley M.A."/>
            <person name="Stajich J.E."/>
            <person name="Spatafora J.W."/>
            <person name="Visel A."/>
            <person name="Grigoriev I.V."/>
        </authorList>
    </citation>
    <scope>NUCLEOTIDE SEQUENCE [LARGE SCALE GENOMIC DNA]</scope>
    <source>
        <strain evidence="16 17">68-887.2</strain>
    </source>
</reference>
<comment type="subcellular location">
    <subcellularLocation>
        <location evidence="12">Nucleus</location>
    </subcellularLocation>
</comment>
<dbReference type="InterPro" id="IPR017907">
    <property type="entry name" value="Znf_RING_CS"/>
</dbReference>
<dbReference type="Pfam" id="PF13920">
    <property type="entry name" value="zf-C3HC4_3"/>
    <property type="match status" value="1"/>
</dbReference>
<organism evidence="16 17">
    <name type="scientific">Naematelia encephala</name>
    <dbReference type="NCBI Taxonomy" id="71784"/>
    <lineage>
        <taxon>Eukaryota</taxon>
        <taxon>Fungi</taxon>
        <taxon>Dikarya</taxon>
        <taxon>Basidiomycota</taxon>
        <taxon>Agaricomycotina</taxon>
        <taxon>Tremellomycetes</taxon>
        <taxon>Tremellales</taxon>
        <taxon>Naemateliaceae</taxon>
        <taxon>Naematelia</taxon>
    </lineage>
</organism>
<evidence type="ECO:0000256" key="1">
    <source>
        <dbReference type="ARBA" id="ARBA00003777"/>
    </source>
</evidence>
<dbReference type="EMBL" id="MCFC01000033">
    <property type="protein sequence ID" value="ORY28130.1"/>
    <property type="molecule type" value="Genomic_DNA"/>
</dbReference>
<comment type="caution">
    <text evidence="16">The sequence shown here is derived from an EMBL/GenBank/DDBJ whole genome shotgun (WGS) entry which is preliminary data.</text>
</comment>
<keyword evidence="8 11" id="KW-0862">Zinc</keyword>
<dbReference type="CDD" id="cd16539">
    <property type="entry name" value="RING-HC_RNF113A_B"/>
    <property type="match status" value="1"/>
</dbReference>
<keyword evidence="12" id="KW-0507">mRNA processing</keyword>
<name>A0A1Y2B0P2_9TREE</name>
<feature type="compositionally biased region" description="Acidic residues" evidence="13">
    <location>
        <begin position="335"/>
        <end position="351"/>
    </location>
</feature>
<dbReference type="GO" id="GO:0034247">
    <property type="term" value="P:snoRNA splicing"/>
    <property type="evidence" value="ECO:0007669"/>
    <property type="project" value="TreeGrafter"/>
</dbReference>
<evidence type="ECO:0000256" key="9">
    <source>
        <dbReference type="ARBA" id="ARBA00023125"/>
    </source>
</evidence>
<dbReference type="AlphaFoldDB" id="A0A1Y2B0P2"/>
<feature type="compositionally biased region" description="Low complexity" evidence="13">
    <location>
        <begin position="1"/>
        <end position="14"/>
    </location>
</feature>
<evidence type="ECO:0000256" key="5">
    <source>
        <dbReference type="ARBA" id="ARBA00022723"/>
    </source>
</evidence>
<dbReference type="PANTHER" id="PTHR12930:SF0">
    <property type="entry name" value="RING FINGER PROTEIN 113B"/>
    <property type="match status" value="1"/>
</dbReference>
<dbReference type="FunCoup" id="A0A1Y2B0P2">
    <property type="interactions" value="97"/>
</dbReference>
<comment type="subunit">
    <text evidence="3 12">Associated with the spliceosome.</text>
</comment>
<dbReference type="Proteomes" id="UP000193986">
    <property type="component" value="Unassembled WGS sequence"/>
</dbReference>
<keyword evidence="9 12" id="KW-0238">DNA-binding</keyword>
<comment type="function">
    <text evidence="1 12">Involved in pre-mRNA splicing.</text>
</comment>
<dbReference type="Gene3D" id="4.10.1000.10">
    <property type="entry name" value="Zinc finger, CCCH-type"/>
    <property type="match status" value="1"/>
</dbReference>
<dbReference type="Gene3D" id="3.30.40.10">
    <property type="entry name" value="Zinc/RING finger domain, C3HC4 (zinc finger)"/>
    <property type="match status" value="1"/>
</dbReference>
<evidence type="ECO:0000256" key="4">
    <source>
        <dbReference type="ARBA" id="ARBA00020647"/>
    </source>
</evidence>
<dbReference type="OrthoDB" id="25761at2759"/>
<evidence type="ECO:0000256" key="8">
    <source>
        <dbReference type="ARBA" id="ARBA00022833"/>
    </source>
</evidence>
<evidence type="ECO:0000256" key="11">
    <source>
        <dbReference type="PROSITE-ProRule" id="PRU00723"/>
    </source>
</evidence>
<dbReference type="InterPro" id="IPR001841">
    <property type="entry name" value="Znf_RING"/>
</dbReference>
<dbReference type="SMART" id="SM00184">
    <property type="entry name" value="RING"/>
    <property type="match status" value="1"/>
</dbReference>
<dbReference type="InterPro" id="IPR039971">
    <property type="entry name" value="CWC24-like"/>
</dbReference>